<dbReference type="AlphaFoldDB" id="X6MNI2"/>
<dbReference type="Proteomes" id="UP000023152">
    <property type="component" value="Unassembled WGS sequence"/>
</dbReference>
<dbReference type="InterPro" id="IPR006652">
    <property type="entry name" value="Kelch_1"/>
</dbReference>
<organism evidence="1 2">
    <name type="scientific">Reticulomyxa filosa</name>
    <dbReference type="NCBI Taxonomy" id="46433"/>
    <lineage>
        <taxon>Eukaryota</taxon>
        <taxon>Sar</taxon>
        <taxon>Rhizaria</taxon>
        <taxon>Retaria</taxon>
        <taxon>Foraminifera</taxon>
        <taxon>Monothalamids</taxon>
        <taxon>Reticulomyxidae</taxon>
        <taxon>Reticulomyxa</taxon>
    </lineage>
</organism>
<dbReference type="Gene3D" id="2.120.10.80">
    <property type="entry name" value="Kelch-type beta propeller"/>
    <property type="match status" value="1"/>
</dbReference>
<dbReference type="InterPro" id="IPR015915">
    <property type="entry name" value="Kelch-typ_b-propeller"/>
</dbReference>
<evidence type="ECO:0000313" key="1">
    <source>
        <dbReference type="EMBL" id="ETO15231.1"/>
    </source>
</evidence>
<protein>
    <recommendedName>
        <fullName evidence="3">Kelch motif family protein</fullName>
    </recommendedName>
</protein>
<comment type="caution">
    <text evidence="1">The sequence shown here is derived from an EMBL/GenBank/DDBJ whole genome shotgun (WGS) entry which is preliminary data.</text>
</comment>
<evidence type="ECO:0008006" key="3">
    <source>
        <dbReference type="Google" id="ProtNLM"/>
    </source>
</evidence>
<dbReference type="SUPFAM" id="SSF117281">
    <property type="entry name" value="Kelch motif"/>
    <property type="match status" value="1"/>
</dbReference>
<proteinExistence type="predicted"/>
<dbReference type="Pfam" id="PF01344">
    <property type="entry name" value="Kelch_1"/>
    <property type="match status" value="1"/>
</dbReference>
<evidence type="ECO:0000313" key="2">
    <source>
        <dbReference type="Proteomes" id="UP000023152"/>
    </source>
</evidence>
<reference evidence="1 2" key="1">
    <citation type="journal article" date="2013" name="Curr. Biol.">
        <title>The Genome of the Foraminiferan Reticulomyxa filosa.</title>
        <authorList>
            <person name="Glockner G."/>
            <person name="Hulsmann N."/>
            <person name="Schleicher M."/>
            <person name="Noegel A.A."/>
            <person name="Eichinger L."/>
            <person name="Gallinger C."/>
            <person name="Pawlowski J."/>
            <person name="Sierra R."/>
            <person name="Euteneuer U."/>
            <person name="Pillet L."/>
            <person name="Moustafa A."/>
            <person name="Platzer M."/>
            <person name="Groth M."/>
            <person name="Szafranski K."/>
            <person name="Schliwa M."/>
        </authorList>
    </citation>
    <scope>NUCLEOTIDE SEQUENCE [LARGE SCALE GENOMIC DNA]</scope>
</reference>
<name>X6MNI2_RETFI</name>
<sequence length="179" mass="20952">MMKTNQKNKQNYQMLLFKFNTGLSIEYDEDNNIFQFHQLSVCESIAPFNGYAYVCINDIILFFGGYSRNDFSKSVHEYSIRENKWMTFENTLPSPLRNCVAIFSEEDNDIHIIGGRANKTTTVSTHMKTKVRVWDLSQLDGSMILITLFLNTVDERNFEGLELFQINEITNNKFFNSFF</sequence>
<dbReference type="EMBL" id="ASPP01019348">
    <property type="protein sequence ID" value="ETO15231.1"/>
    <property type="molecule type" value="Genomic_DNA"/>
</dbReference>
<keyword evidence="2" id="KW-1185">Reference proteome</keyword>
<gene>
    <name evidence="1" type="ORF">RFI_22134</name>
</gene>
<accession>X6MNI2</accession>